<dbReference type="InterPro" id="IPR021514">
    <property type="entry name" value="DUF3176"/>
</dbReference>
<dbReference type="Proteomes" id="UP000042958">
    <property type="component" value="Unassembled WGS sequence"/>
</dbReference>
<keyword evidence="2" id="KW-1133">Transmembrane helix</keyword>
<evidence type="ECO:0000256" key="2">
    <source>
        <dbReference type="SAM" id="Phobius"/>
    </source>
</evidence>
<dbReference type="STRING" id="104259.A0A0F7TSA6"/>
<dbReference type="OrthoDB" id="5242705at2759"/>
<dbReference type="Pfam" id="PF11374">
    <property type="entry name" value="DUF3176"/>
    <property type="match status" value="1"/>
</dbReference>
<dbReference type="AlphaFoldDB" id="A0A0F7TSA6"/>
<feature type="transmembrane region" description="Helical" evidence="2">
    <location>
        <begin position="40"/>
        <end position="60"/>
    </location>
</feature>
<proteinExistence type="predicted"/>
<dbReference type="PANTHER" id="PTHR35394:SF5">
    <property type="entry name" value="DUF3176 DOMAIN-CONTAINING PROTEIN"/>
    <property type="match status" value="1"/>
</dbReference>
<feature type="region of interest" description="Disordered" evidence="1">
    <location>
        <begin position="620"/>
        <end position="643"/>
    </location>
</feature>
<organism evidence="3 4">
    <name type="scientific">Penicillium brasilianum</name>
    <dbReference type="NCBI Taxonomy" id="104259"/>
    <lineage>
        <taxon>Eukaryota</taxon>
        <taxon>Fungi</taxon>
        <taxon>Dikarya</taxon>
        <taxon>Ascomycota</taxon>
        <taxon>Pezizomycotina</taxon>
        <taxon>Eurotiomycetes</taxon>
        <taxon>Eurotiomycetidae</taxon>
        <taxon>Eurotiales</taxon>
        <taxon>Aspergillaceae</taxon>
        <taxon>Penicillium</taxon>
    </lineage>
</organism>
<protein>
    <submittedName>
        <fullName evidence="3">Uncharacterized protein</fullName>
    </submittedName>
</protein>
<keyword evidence="2" id="KW-0472">Membrane</keyword>
<keyword evidence="4" id="KW-1185">Reference proteome</keyword>
<sequence length="643" mass="71015">MTSLTDTTQGDTRDSSLKKPTLGTTKNWKRFWLDTWRFEILAWAFSVVCFVAICTLLKVYENKVRPQLAYSLSLNAIISVLATGCKSALFLVVGEAVCQLKWLHFRGPRQQRLSGMQEFDNASRGPLGSISIIVSHQAKSLVCLGAAVIVILLAFEPFMQQVISYPVLAVNITDGKAAAKQLHGALVSPAVLKTFTLEQAAQSMWSLSDDFAAAWGQGLWSNDGFEVAPVCSSGNCTWEEFTSAGICSQCSDMTSSAVLDCNPPSLNSSSNMTCQIKIPDGAAYTFSVTTTFLDDFAQVDFNLPYSILWRVYDNENVGRNTSLAPNVTFGGMRSPIAAYGHAKVNFSTPLHPSLVNSNVISIKKLTMCGLGDCLRNYNVSTSNGQASIQTGDPEFGMRYNERRHNFTDPSSVFTYVPTDYDFTSCWIPDNKSKAGFAYCVPWFNSSLHFISQGDYGFLPASDKQTYSYRNGSFRSEYSFEDPFISRIDHLGLEKIMSNVAASLTKLQLEKTNRTFSGTAHSSEVFVKVKWEWMILPGCLVLAGSLFFIATMVVNRTARMPLWKSSALAPLYHGLEKQEGDRLVTAISMEVEAENYKVQLMSSDGDGRLVLRRKSLEFDNPPNLPGPDLTPRFGSSSAHGYTRI</sequence>
<reference evidence="4" key="1">
    <citation type="journal article" date="2015" name="Genome Announc.">
        <title>Draft genome sequence of the fungus Penicillium brasilianum MG11.</title>
        <authorList>
            <person name="Horn F."/>
            <person name="Linde J."/>
            <person name="Mattern D.J."/>
            <person name="Walther G."/>
            <person name="Guthke R."/>
            <person name="Brakhage A.A."/>
            <person name="Valiante V."/>
        </authorList>
    </citation>
    <scope>NUCLEOTIDE SEQUENCE [LARGE SCALE GENOMIC DNA]</scope>
    <source>
        <strain evidence="4">MG11</strain>
    </source>
</reference>
<dbReference type="EMBL" id="CDHK01000006">
    <property type="protein sequence ID" value="CEJ58310.1"/>
    <property type="molecule type" value="Genomic_DNA"/>
</dbReference>
<accession>A0A0F7TSA6</accession>
<keyword evidence="2" id="KW-0812">Transmembrane</keyword>
<evidence type="ECO:0000256" key="1">
    <source>
        <dbReference type="SAM" id="MobiDB-lite"/>
    </source>
</evidence>
<feature type="transmembrane region" description="Helical" evidence="2">
    <location>
        <begin position="532"/>
        <end position="553"/>
    </location>
</feature>
<feature type="transmembrane region" description="Helical" evidence="2">
    <location>
        <begin position="72"/>
        <end position="93"/>
    </location>
</feature>
<feature type="compositionally biased region" description="Polar residues" evidence="1">
    <location>
        <begin position="632"/>
        <end position="643"/>
    </location>
</feature>
<dbReference type="PANTHER" id="PTHR35394">
    <property type="entry name" value="DUF3176 DOMAIN-CONTAINING PROTEIN"/>
    <property type="match status" value="1"/>
</dbReference>
<evidence type="ECO:0000313" key="4">
    <source>
        <dbReference type="Proteomes" id="UP000042958"/>
    </source>
</evidence>
<gene>
    <name evidence="3" type="ORF">PMG11_06972</name>
</gene>
<name>A0A0F7TSA6_PENBI</name>
<evidence type="ECO:0000313" key="3">
    <source>
        <dbReference type="EMBL" id="CEJ58310.1"/>
    </source>
</evidence>